<dbReference type="EMBL" id="CM042011">
    <property type="protein sequence ID" value="KAI3766730.1"/>
    <property type="molecule type" value="Genomic_DNA"/>
</dbReference>
<protein>
    <submittedName>
        <fullName evidence="1">Uncharacterized protein</fullName>
    </submittedName>
</protein>
<accession>A0ACB9F772</accession>
<comment type="caution">
    <text evidence="1">The sequence shown here is derived from an EMBL/GenBank/DDBJ whole genome shotgun (WGS) entry which is preliminary data.</text>
</comment>
<proteinExistence type="predicted"/>
<evidence type="ECO:0000313" key="2">
    <source>
        <dbReference type="Proteomes" id="UP001055811"/>
    </source>
</evidence>
<reference evidence="2" key="1">
    <citation type="journal article" date="2022" name="Mol. Ecol. Resour.">
        <title>The genomes of chicory, endive, great burdock and yacon provide insights into Asteraceae palaeo-polyploidization history and plant inulin production.</title>
        <authorList>
            <person name="Fan W."/>
            <person name="Wang S."/>
            <person name="Wang H."/>
            <person name="Wang A."/>
            <person name="Jiang F."/>
            <person name="Liu H."/>
            <person name="Zhao H."/>
            <person name="Xu D."/>
            <person name="Zhang Y."/>
        </authorList>
    </citation>
    <scope>NUCLEOTIDE SEQUENCE [LARGE SCALE GENOMIC DNA]</scope>
    <source>
        <strain evidence="2">cv. Punajuju</strain>
    </source>
</reference>
<gene>
    <name evidence="1" type="ORF">L2E82_16800</name>
</gene>
<dbReference type="Proteomes" id="UP001055811">
    <property type="component" value="Linkage Group LG03"/>
</dbReference>
<evidence type="ECO:0000313" key="1">
    <source>
        <dbReference type="EMBL" id="KAI3766730.1"/>
    </source>
</evidence>
<organism evidence="1 2">
    <name type="scientific">Cichorium intybus</name>
    <name type="common">Chicory</name>
    <dbReference type="NCBI Taxonomy" id="13427"/>
    <lineage>
        <taxon>Eukaryota</taxon>
        <taxon>Viridiplantae</taxon>
        <taxon>Streptophyta</taxon>
        <taxon>Embryophyta</taxon>
        <taxon>Tracheophyta</taxon>
        <taxon>Spermatophyta</taxon>
        <taxon>Magnoliopsida</taxon>
        <taxon>eudicotyledons</taxon>
        <taxon>Gunneridae</taxon>
        <taxon>Pentapetalae</taxon>
        <taxon>asterids</taxon>
        <taxon>campanulids</taxon>
        <taxon>Asterales</taxon>
        <taxon>Asteraceae</taxon>
        <taxon>Cichorioideae</taxon>
        <taxon>Cichorieae</taxon>
        <taxon>Cichoriinae</taxon>
        <taxon>Cichorium</taxon>
    </lineage>
</organism>
<keyword evidence="2" id="KW-1185">Reference proteome</keyword>
<reference evidence="1 2" key="2">
    <citation type="journal article" date="2022" name="Mol. Ecol. Resour.">
        <title>The genomes of chicory, endive, great burdock and yacon provide insights into Asteraceae paleo-polyploidization history and plant inulin production.</title>
        <authorList>
            <person name="Fan W."/>
            <person name="Wang S."/>
            <person name="Wang H."/>
            <person name="Wang A."/>
            <person name="Jiang F."/>
            <person name="Liu H."/>
            <person name="Zhao H."/>
            <person name="Xu D."/>
            <person name="Zhang Y."/>
        </authorList>
    </citation>
    <scope>NUCLEOTIDE SEQUENCE [LARGE SCALE GENOMIC DNA]</scope>
    <source>
        <strain evidence="2">cv. Punajuju</strain>
        <tissue evidence="1">Leaves</tissue>
    </source>
</reference>
<name>A0ACB9F772_CICIN</name>
<sequence>MMAHIALRVELKLFIPILDPNGGGKALHLGFSLHGVSTLHRSAGVLRLGYGKEEAAHQHQFILHAALDVVQDLAWTTSAMYSKSIDRFNDLVVSVYVTAGHILFCFFVHTRLMLLHDSRNEDGIKTFFQEVHELYIKILLNPLYLPGSRVTSSHFDTKVRALARRYL</sequence>